<keyword evidence="3" id="KW-0963">Cytoplasm</keyword>
<dbReference type="SMART" id="SM00164">
    <property type="entry name" value="TBC"/>
    <property type="match status" value="1"/>
</dbReference>
<dbReference type="GO" id="GO:0031410">
    <property type="term" value="C:cytoplasmic vesicle"/>
    <property type="evidence" value="ECO:0007669"/>
    <property type="project" value="UniProtKB-ARBA"/>
</dbReference>
<dbReference type="SUPFAM" id="SSF140741">
    <property type="entry name" value="RUN domain-like"/>
    <property type="match status" value="1"/>
</dbReference>
<name>A0A8C5X494_9PASS</name>
<feature type="domain" description="RUN" evidence="7">
    <location>
        <begin position="11"/>
        <end position="168"/>
    </location>
</feature>
<dbReference type="PANTHER" id="PTHR22957">
    <property type="entry name" value="TBC1 DOMAIN FAMILY MEMBER GTPASE-ACTIVATING PROTEIN"/>
    <property type="match status" value="1"/>
</dbReference>
<dbReference type="PROSITE" id="PS50086">
    <property type="entry name" value="TBC_RABGAP"/>
    <property type="match status" value="1"/>
</dbReference>
<dbReference type="SMART" id="SM00593">
    <property type="entry name" value="RUN"/>
    <property type="match status" value="1"/>
</dbReference>
<dbReference type="Proteomes" id="UP000694560">
    <property type="component" value="Unplaced"/>
</dbReference>
<organism evidence="8 9">
    <name type="scientific">Malurus cyaneus samueli</name>
    <dbReference type="NCBI Taxonomy" id="2593467"/>
    <lineage>
        <taxon>Eukaryota</taxon>
        <taxon>Metazoa</taxon>
        <taxon>Chordata</taxon>
        <taxon>Craniata</taxon>
        <taxon>Vertebrata</taxon>
        <taxon>Euteleostomi</taxon>
        <taxon>Archelosauria</taxon>
        <taxon>Archosauria</taxon>
        <taxon>Dinosauria</taxon>
        <taxon>Saurischia</taxon>
        <taxon>Theropoda</taxon>
        <taxon>Coelurosauria</taxon>
        <taxon>Aves</taxon>
        <taxon>Neognathae</taxon>
        <taxon>Neoaves</taxon>
        <taxon>Telluraves</taxon>
        <taxon>Australaves</taxon>
        <taxon>Passeriformes</taxon>
        <taxon>Meliphagoidea</taxon>
        <taxon>Maluridae</taxon>
        <taxon>Malurus</taxon>
    </lineage>
</organism>
<dbReference type="Pfam" id="PF00566">
    <property type="entry name" value="RabGAP-TBC"/>
    <property type="match status" value="1"/>
</dbReference>
<dbReference type="Gene3D" id="2.30.29.230">
    <property type="match status" value="1"/>
</dbReference>
<dbReference type="Pfam" id="PF02759">
    <property type="entry name" value="RUN"/>
    <property type="match status" value="1"/>
</dbReference>
<dbReference type="PANTHER" id="PTHR22957:SF194">
    <property type="entry name" value="SMALL G PROTEIN SIGNALING MODULATOR 2"/>
    <property type="match status" value="1"/>
</dbReference>
<evidence type="ECO:0000256" key="1">
    <source>
        <dbReference type="ARBA" id="ARBA00004496"/>
    </source>
</evidence>
<dbReference type="InterPro" id="IPR035969">
    <property type="entry name" value="Rab-GAP_TBC_sf"/>
</dbReference>
<keyword evidence="9" id="KW-1185">Reference proteome</keyword>
<dbReference type="SUPFAM" id="SSF47923">
    <property type="entry name" value="Ypt/Rab-GAP domain of gyp1p"/>
    <property type="match status" value="2"/>
</dbReference>
<evidence type="ECO:0000256" key="4">
    <source>
        <dbReference type="ARBA" id="ARBA00034124"/>
    </source>
</evidence>
<dbReference type="GO" id="GO:0005096">
    <property type="term" value="F:GTPase activator activity"/>
    <property type="evidence" value="ECO:0007669"/>
    <property type="project" value="UniProtKB-KW"/>
</dbReference>
<feature type="region of interest" description="Disordered" evidence="5">
    <location>
        <begin position="73"/>
        <end position="96"/>
    </location>
</feature>
<dbReference type="OrthoDB" id="10264062at2759"/>
<accession>A0A8C5X494</accession>
<reference evidence="8" key="2">
    <citation type="submission" date="2025-09" db="UniProtKB">
        <authorList>
            <consortium name="Ensembl"/>
        </authorList>
    </citation>
    <scope>IDENTIFICATION</scope>
</reference>
<dbReference type="Pfam" id="PF12068">
    <property type="entry name" value="PH_RBD"/>
    <property type="match status" value="1"/>
</dbReference>
<evidence type="ECO:0000256" key="3">
    <source>
        <dbReference type="ARBA" id="ARBA00022490"/>
    </source>
</evidence>
<dbReference type="InterPro" id="IPR037213">
    <property type="entry name" value="Run_dom_sf"/>
</dbReference>
<dbReference type="FunFam" id="2.30.29.230:FF:000001">
    <property type="entry name" value="Small G protein signaling modulator 2"/>
    <property type="match status" value="1"/>
</dbReference>
<evidence type="ECO:0000259" key="7">
    <source>
        <dbReference type="PROSITE" id="PS50826"/>
    </source>
</evidence>
<dbReference type="FunFam" id="1.20.58.900:FF:000002">
    <property type="entry name" value="small G protein signaling modulator 1"/>
    <property type="match status" value="1"/>
</dbReference>
<feature type="region of interest" description="Disordered" evidence="5">
    <location>
        <begin position="185"/>
        <end position="215"/>
    </location>
</feature>
<dbReference type="AlphaFoldDB" id="A0A8C5X494"/>
<evidence type="ECO:0000256" key="2">
    <source>
        <dbReference type="ARBA" id="ARBA00022468"/>
    </source>
</evidence>
<comment type="subcellular location">
    <subcellularLocation>
        <location evidence="1">Cytoplasm</location>
    </subcellularLocation>
</comment>
<proteinExistence type="inferred from homology"/>
<dbReference type="Gene3D" id="1.10.8.270">
    <property type="entry name" value="putative rabgap domain of human tbc1 domain family member 14 like domains"/>
    <property type="match status" value="1"/>
</dbReference>
<reference evidence="8" key="1">
    <citation type="submission" date="2025-08" db="UniProtKB">
        <authorList>
            <consortium name="Ensembl"/>
        </authorList>
    </citation>
    <scope>IDENTIFICATION</scope>
</reference>
<evidence type="ECO:0000256" key="5">
    <source>
        <dbReference type="SAM" id="MobiDB-lite"/>
    </source>
</evidence>
<keyword evidence="2" id="KW-0343">GTPase activation</keyword>
<dbReference type="InterPro" id="IPR000195">
    <property type="entry name" value="Rab-GAP-TBC_dom"/>
</dbReference>
<feature type="compositionally biased region" description="Polar residues" evidence="5">
    <location>
        <begin position="73"/>
        <end position="82"/>
    </location>
</feature>
<feature type="domain" description="Rab-GAP TBC" evidence="6">
    <location>
        <begin position="543"/>
        <end position="913"/>
    </location>
</feature>
<comment type="similarity">
    <text evidence="4">Belongs to the RUTBC family.</text>
</comment>
<evidence type="ECO:0000259" key="6">
    <source>
        <dbReference type="PROSITE" id="PS50086"/>
    </source>
</evidence>
<dbReference type="InterPro" id="IPR004012">
    <property type="entry name" value="Run_dom"/>
</dbReference>
<dbReference type="Gene3D" id="1.10.472.80">
    <property type="entry name" value="Ypt/Rab-GAP domain of gyp1p, domain 3"/>
    <property type="match status" value="1"/>
</dbReference>
<dbReference type="FunFam" id="1.10.8.270:FF:000006">
    <property type="entry name" value="Small G protein signaling modulator 2"/>
    <property type="match status" value="1"/>
</dbReference>
<dbReference type="InterPro" id="IPR021935">
    <property type="entry name" value="SGSM1/2_RBD"/>
</dbReference>
<dbReference type="Gene3D" id="1.20.58.900">
    <property type="match status" value="1"/>
</dbReference>
<protein>
    <submittedName>
        <fullName evidence="8">Small G protein signaling modulator 2</fullName>
    </submittedName>
</protein>
<dbReference type="Ensembl" id="ENSMCST00000009696.1">
    <property type="protein sequence ID" value="ENSMCSP00000009463.1"/>
    <property type="gene ID" value="ENSMCSG00000006651.1"/>
</dbReference>
<dbReference type="InterPro" id="IPR047345">
    <property type="entry name" value="RUN_SGSM2"/>
</dbReference>
<dbReference type="CDD" id="cd17704">
    <property type="entry name" value="RUN_SGSM2"/>
    <property type="match status" value="1"/>
</dbReference>
<dbReference type="InterPro" id="IPR037745">
    <property type="entry name" value="SGSM1/2"/>
</dbReference>
<dbReference type="PROSITE" id="PS50826">
    <property type="entry name" value="RUN"/>
    <property type="match status" value="1"/>
</dbReference>
<sequence length="980" mass="111081">MEEAVTRKFVHEDSSHIIALCGVVEACLLHMLKRRAAGFLRTDKVAALFTKVGKSCAIAGEVCKKVQELQQQVESRKNQPNGQEPLKRQGSTTSKTPVLTPQAIKHIWVRTALIEKVLDKIVQYIVDNCSKYYEKEALLADPVCGPILASLLVGPCALEYTKLKTADHYWTDPSADELVQRHRIHGAHGRQDSPSKRPALGIRKRHSSGSTSEDRFAASAREYVESLHQNSRTHLLYGKNNVLVQPKDDLEAIPGYLSLHQSADSLTLKWTPNQLMNGTLGDSELEKSVYWDYALIVPLSQIVCIHCHQQQSRWTLVLVSQDGTQRPPLHFPQGGHLLAFLSCLENGLLPRGQLEPPLWSQQGKGKVFPKLRKRNSNKSVDLEEMPAEDTSTDYVFRIIYPGHKHDNNTSEMIEMQGFGANLLSWQLEHCSQGSSCISCSTGSSPYDIPSCCNCIHDRTPLKMLCESMKRQIISRAFYGWLAHCRHLSTVRTHLSALVNHSIVPPDRPASAAAGLTKEVWSKYQKDKKNYKELELLRRVYYGGVQHEIRKEVWPFLLGHYKFGMAKKEMDQVDADIALRYQKVMAEWKACEVIVKQREKESHSATLAKFSSGSSIDSHVQRLIHRDSTISNDVFISVDETESAEQEPKGQEDPTLTAVLAPVAVEFDSPDSGLPSSRNYSVASGILSSIDDGHSGSFEDGAEEESSTEVGRTEAGTPHVQRARPGVLQSQDSVSEEQLCSQVDYLMDVASVCAASYTIELLDTVALNLHRIDKDVQRCDRNYWYFTAENLEKLRNVMCSYVWEHLEVGYVQGMCDLLAPLMVILDNDQLAYSCFSHLMKRMSQNFPNGGAMDTHFANMRSLIQILDSELFELMHQNGDYTHFYFCYRWFLLDFKRELLYEDVFTVWEVIWAAKHISSEHFVLFIALALVEVYREIIRDNNMDFTDIIKFFNEMAEHHDAAEILRIARDLVYKVQTLIENK</sequence>
<feature type="region of interest" description="Disordered" evidence="5">
    <location>
        <begin position="692"/>
        <end position="730"/>
    </location>
</feature>
<dbReference type="CDD" id="cd15784">
    <property type="entry name" value="PH_RUTBC"/>
    <property type="match status" value="1"/>
</dbReference>
<evidence type="ECO:0000313" key="9">
    <source>
        <dbReference type="Proteomes" id="UP000694560"/>
    </source>
</evidence>
<evidence type="ECO:0000313" key="8">
    <source>
        <dbReference type="Ensembl" id="ENSMCSP00000009463.1"/>
    </source>
</evidence>
<dbReference type="FunFam" id="1.10.472.80:FF:000004">
    <property type="entry name" value="Small G protein signaling modulator 1"/>
    <property type="match status" value="1"/>
</dbReference>